<evidence type="ECO:0000256" key="1">
    <source>
        <dbReference type="ARBA" id="ARBA00006284"/>
    </source>
</evidence>
<keyword evidence="2 4" id="KW-0808">Transferase</keyword>
<dbReference type="InterPro" id="IPR004381">
    <property type="entry name" value="Glycerate_kinase"/>
</dbReference>
<dbReference type="PIRSF" id="PIRSF006078">
    <property type="entry name" value="GlxK"/>
    <property type="match status" value="1"/>
</dbReference>
<evidence type="ECO:0000256" key="2">
    <source>
        <dbReference type="ARBA" id="ARBA00022679"/>
    </source>
</evidence>
<evidence type="ECO:0000256" key="3">
    <source>
        <dbReference type="ARBA" id="ARBA00022777"/>
    </source>
</evidence>
<keyword evidence="3 4" id="KW-0418">Kinase</keyword>
<dbReference type="Pfam" id="PF02595">
    <property type="entry name" value="Gly_kinase"/>
    <property type="match status" value="1"/>
</dbReference>
<keyword evidence="6" id="KW-1185">Reference proteome</keyword>
<dbReference type="EMBL" id="JAGUCO010000002">
    <property type="protein sequence ID" value="MBS2097473.1"/>
    <property type="molecule type" value="Genomic_DNA"/>
</dbReference>
<gene>
    <name evidence="5" type="ORF">KEM10_04220</name>
</gene>
<dbReference type="Gene3D" id="3.90.1510.10">
    <property type="entry name" value="Glycerate kinase, domain 2"/>
    <property type="match status" value="1"/>
</dbReference>
<sequence length="358" mass="38447">MKRILVCCDSFKGTLSSFEVNEIILNELTKAGYHSSTLPMADGGEGSLDIINSHLDVKCIEVDTYSADHSKIRSHYYSFNDKAFIDVTGANGLTMIDPLNRKPLKLSSYGTGLIFKHALEQGIKEFDLFLGGSATVDGGMGLVCGLLGEPIPNGNPLVHIDRSLVPSAKIAMDGIAINVITDVNNLILGPQGAATIFGPQKGASPEEVQVLEDAMQHWVEMLESISNNNLQTIPGLGAAGGLALPFTAFAKSEVINGYNYFSSLLNYNKAIDECDIVITGEGCIDYQTMMGKGPGRLAQIAREKGKIVIGIGGMVKSEPDVFNKVFSTTTSNKKTILNAAETRLKTTMMNVVDYLKSI</sequence>
<dbReference type="GO" id="GO:0016301">
    <property type="term" value="F:kinase activity"/>
    <property type="evidence" value="ECO:0007669"/>
    <property type="project" value="UniProtKB-KW"/>
</dbReference>
<dbReference type="Gene3D" id="3.40.50.10350">
    <property type="entry name" value="Glycerate kinase, domain 1"/>
    <property type="match status" value="1"/>
</dbReference>
<dbReference type="PANTHER" id="PTHR21599:SF0">
    <property type="entry name" value="GLYCERATE KINASE"/>
    <property type="match status" value="1"/>
</dbReference>
<name>A0ABS5JRE9_9BACT</name>
<proteinExistence type="inferred from homology"/>
<dbReference type="InterPro" id="IPR018197">
    <property type="entry name" value="Glycerate_kinase_RE-like"/>
</dbReference>
<dbReference type="SUPFAM" id="SSF110738">
    <property type="entry name" value="Glycerate kinase I"/>
    <property type="match status" value="1"/>
</dbReference>
<evidence type="ECO:0000256" key="4">
    <source>
        <dbReference type="PIRNR" id="PIRNR006078"/>
    </source>
</evidence>
<reference evidence="5 6" key="1">
    <citation type="journal article" date="2015" name="Int. J. Syst. Evol. Microbiol.">
        <title>Carboxylicivirga linearis sp. nov., isolated from a sea cucumber culture pond.</title>
        <authorList>
            <person name="Wang F.Q."/>
            <person name="Zhou Y.X."/>
            <person name="Lin X.Z."/>
            <person name="Chen G.J."/>
            <person name="Du Z.J."/>
        </authorList>
    </citation>
    <scope>NUCLEOTIDE SEQUENCE [LARGE SCALE GENOMIC DNA]</scope>
    <source>
        <strain evidence="5 6">FB218</strain>
    </source>
</reference>
<dbReference type="RefSeq" id="WP_212213924.1">
    <property type="nucleotide sequence ID" value="NZ_JAGUCO010000002.1"/>
</dbReference>
<dbReference type="NCBIfam" id="TIGR00045">
    <property type="entry name" value="glycerate kinase"/>
    <property type="match status" value="1"/>
</dbReference>
<evidence type="ECO:0000313" key="6">
    <source>
        <dbReference type="Proteomes" id="UP000708576"/>
    </source>
</evidence>
<dbReference type="Proteomes" id="UP000708576">
    <property type="component" value="Unassembled WGS sequence"/>
</dbReference>
<dbReference type="PANTHER" id="PTHR21599">
    <property type="entry name" value="GLYCERATE KINASE"/>
    <property type="match status" value="1"/>
</dbReference>
<dbReference type="InterPro" id="IPR018193">
    <property type="entry name" value="Glyc_kinase_flavodox-like_fold"/>
</dbReference>
<evidence type="ECO:0000313" key="5">
    <source>
        <dbReference type="EMBL" id="MBS2097473.1"/>
    </source>
</evidence>
<comment type="similarity">
    <text evidence="1 4">Belongs to the glycerate kinase type-1 family.</text>
</comment>
<comment type="caution">
    <text evidence="5">The sequence shown here is derived from an EMBL/GenBank/DDBJ whole genome shotgun (WGS) entry which is preliminary data.</text>
</comment>
<dbReference type="InterPro" id="IPR036129">
    <property type="entry name" value="Glycerate_kinase_sf"/>
</dbReference>
<organism evidence="5 6">
    <name type="scientific">Carboxylicivirga linearis</name>
    <dbReference type="NCBI Taxonomy" id="1628157"/>
    <lineage>
        <taxon>Bacteria</taxon>
        <taxon>Pseudomonadati</taxon>
        <taxon>Bacteroidota</taxon>
        <taxon>Bacteroidia</taxon>
        <taxon>Marinilabiliales</taxon>
        <taxon>Marinilabiliaceae</taxon>
        <taxon>Carboxylicivirga</taxon>
    </lineage>
</organism>
<accession>A0ABS5JRE9</accession>
<protein>
    <submittedName>
        <fullName evidence="5">Glycerate kinase</fullName>
    </submittedName>
</protein>